<evidence type="ECO:0000313" key="3">
    <source>
        <dbReference type="Proteomes" id="UP000000378"/>
    </source>
</evidence>
<dbReference type="eggNOG" id="COG1228">
    <property type="taxonomic scope" value="Bacteria"/>
</dbReference>
<proteinExistence type="predicted"/>
<feature type="domain" description="Amidohydrolase-related" evidence="1">
    <location>
        <begin position="53"/>
        <end position="360"/>
    </location>
</feature>
<name>D7CPA0_SYNLT</name>
<dbReference type="OrthoDB" id="9802793at2"/>
<dbReference type="Pfam" id="PF01979">
    <property type="entry name" value="Amidohydro_1"/>
    <property type="match status" value="1"/>
</dbReference>
<reference evidence="3" key="1">
    <citation type="journal article" date="2010" name="Stand. Genomic Sci.">
        <title>Complete genome sequence of Syntrophothermus lipocalidus type strain (TGB-C1T).</title>
        <authorList>
            <consortium name="US DOE Joint Genome Institute (JGI-PGF)"/>
            <person name="Djao O."/>
            <person name="Zhang X."/>
            <person name="Lucas S."/>
            <person name="Lapidus A."/>
            <person name="Glavina Del Rio T."/>
            <person name="Nolan M."/>
            <person name="Tice H."/>
            <person name="Cheng J."/>
            <person name="Han C."/>
            <person name="Tapia R."/>
            <person name="Goodwin L."/>
            <person name="Pitluck S."/>
            <person name="Liolios K."/>
            <person name="Ivanova N."/>
            <person name="Mavromatis K."/>
            <person name="Mikhailova N."/>
            <person name="Ovchinnikova G."/>
            <person name="Pati A."/>
            <person name="Brambilla E."/>
            <person name="Chen A."/>
            <person name="Palaniappan K."/>
            <person name="Land M."/>
            <person name="Hauser L."/>
            <person name="Chang Y."/>
            <person name="Jeffries C."/>
            <person name="Rohde M."/>
            <person name="Sikorski J."/>
            <person name="Spring S."/>
            <person name="Goker M."/>
            <person name="Detter J."/>
            <person name="Woyke T."/>
            <person name="Bristow J."/>
            <person name="Eisen J."/>
            <person name="Markowitz V."/>
            <person name="Hugenholtz P."/>
            <person name="Kyrpides N."/>
            <person name="Klenk H."/>
        </authorList>
    </citation>
    <scope>NUCLEOTIDE SEQUENCE [LARGE SCALE GENOMIC DNA]</scope>
    <source>
        <strain evidence="3">DSM 12680 / TGB-C1</strain>
    </source>
</reference>
<dbReference type="Gene3D" id="3.20.20.140">
    <property type="entry name" value="Metal-dependent hydrolases"/>
    <property type="match status" value="1"/>
</dbReference>
<protein>
    <submittedName>
        <fullName evidence="2">Amidohydrolase</fullName>
    </submittedName>
</protein>
<dbReference type="PANTHER" id="PTHR43135">
    <property type="entry name" value="ALPHA-D-RIBOSE 1-METHYLPHOSPHONATE 5-TRIPHOSPHATE DIPHOSPHATASE"/>
    <property type="match status" value="1"/>
</dbReference>
<keyword evidence="3" id="KW-1185">Reference proteome</keyword>
<reference evidence="2 3" key="2">
    <citation type="journal article" date="2010" name="Stand. Genomic Sci.">
        <title>Complete genome sequence of Syntrophothermus lipocalidus type strain (TGB-C1).</title>
        <authorList>
            <person name="Djao O.D."/>
            <person name="Zhang X."/>
            <person name="Lucas S."/>
            <person name="Lapidus A."/>
            <person name="Del Rio T.G."/>
            <person name="Nolan M."/>
            <person name="Tice H."/>
            <person name="Cheng J.F."/>
            <person name="Han C."/>
            <person name="Tapia R."/>
            <person name="Goodwin L."/>
            <person name="Pitluck S."/>
            <person name="Liolios K."/>
            <person name="Ivanova N."/>
            <person name="Mavromatis K."/>
            <person name="Mikhailova N."/>
            <person name="Ovchinnikova G."/>
            <person name="Pati A."/>
            <person name="Brambilla E."/>
            <person name="Chen A."/>
            <person name="Palaniappan K."/>
            <person name="Land M."/>
            <person name="Hauser L."/>
            <person name="Chang Y.J."/>
            <person name="Jeffries C.D."/>
            <person name="Rohde M."/>
            <person name="Sikorski J."/>
            <person name="Spring S."/>
            <person name="Goker M."/>
            <person name="Detter J.C."/>
            <person name="Woyke T."/>
            <person name="Bristow J."/>
            <person name="Eisen J.A."/>
            <person name="Markowitz V."/>
            <person name="Hugenholtz P."/>
            <person name="Kyrpides N.C."/>
            <person name="Klenk H.P."/>
        </authorList>
    </citation>
    <scope>NUCLEOTIDE SEQUENCE [LARGE SCALE GENOMIC DNA]</scope>
    <source>
        <strain evidence="3">DSM 12680 / TGB-C1</strain>
    </source>
</reference>
<evidence type="ECO:0000313" key="2">
    <source>
        <dbReference type="EMBL" id="ADI02535.1"/>
    </source>
</evidence>
<dbReference type="Proteomes" id="UP000000378">
    <property type="component" value="Chromosome"/>
</dbReference>
<dbReference type="AlphaFoldDB" id="D7CPA0"/>
<dbReference type="InterPro" id="IPR006680">
    <property type="entry name" value="Amidohydro-rel"/>
</dbReference>
<dbReference type="RefSeq" id="WP_013175937.1">
    <property type="nucleotide sequence ID" value="NC_014220.1"/>
</dbReference>
<dbReference type="STRING" id="643648.Slip_1780"/>
<dbReference type="SUPFAM" id="SSF51556">
    <property type="entry name" value="Metallo-dependent hydrolases"/>
    <property type="match status" value="1"/>
</dbReference>
<dbReference type="KEGG" id="slp:Slip_1780"/>
<dbReference type="InterPro" id="IPR032466">
    <property type="entry name" value="Metal_Hydrolase"/>
</dbReference>
<dbReference type="CDD" id="cd01309">
    <property type="entry name" value="Met_dep_hydrolase_C"/>
    <property type="match status" value="1"/>
</dbReference>
<accession>D7CPA0</accession>
<dbReference type="PANTHER" id="PTHR43135:SF3">
    <property type="entry name" value="ALPHA-D-RIBOSE 1-METHYLPHOSPHONATE 5-TRIPHOSPHATE DIPHOSPHATASE"/>
    <property type="match status" value="1"/>
</dbReference>
<dbReference type="InterPro" id="IPR051781">
    <property type="entry name" value="Metallo-dep_Hydrolase"/>
</dbReference>
<gene>
    <name evidence="2" type="ordered locus">Slip_1780</name>
</gene>
<dbReference type="InterPro" id="IPR011059">
    <property type="entry name" value="Metal-dep_hydrolase_composite"/>
</dbReference>
<evidence type="ECO:0000259" key="1">
    <source>
        <dbReference type="Pfam" id="PF01979"/>
    </source>
</evidence>
<dbReference type="GO" id="GO:0016810">
    <property type="term" value="F:hydrolase activity, acting on carbon-nitrogen (but not peptide) bonds"/>
    <property type="evidence" value="ECO:0007669"/>
    <property type="project" value="InterPro"/>
</dbReference>
<dbReference type="SUPFAM" id="SSF51338">
    <property type="entry name" value="Composite domain of metallo-dependent hydrolases"/>
    <property type="match status" value="1"/>
</dbReference>
<sequence length="383" mass="41656">MLAIRGGRVYTMSAAGVLNNATVLIDGDRIKAVGFDVEIPAGCEVIEAADKHVCPGLIDAHCHLGLEEEVYRVEGDDLNETTDPLTPYLMALDGINFWDIGFTDAVRAGVTTVLVLPGSANVIGGQAALLKTWGPRPLDMVYRSSWGLKAALGENPKRVYGSQNKAPRTRMASAAMLREAFYVAAKSLDQPKDLKAKDEFEQMPLGKVLQGKMPLYIHVHRADDILTALRLKDEFGIDMVIQHGTEAFMVADELAARGVKVALGPLLVNRAKVELKEVSFRNARRLHEAGVEFCFITDHPVIPIQYLSVCAGLAVREGLDEEVAMAAITSRAAVILGMQDEIGTIEEGKKADIVIFSHHPLEIKARAEAVLVGGRLWRDTCHG</sequence>
<dbReference type="HOGENOM" id="CLU_046987_0_0_9"/>
<organism evidence="2 3">
    <name type="scientific">Syntrophothermus lipocalidus (strain DSM 12680 / TGB-C1)</name>
    <dbReference type="NCBI Taxonomy" id="643648"/>
    <lineage>
        <taxon>Bacteria</taxon>
        <taxon>Bacillati</taxon>
        <taxon>Bacillota</taxon>
        <taxon>Clostridia</taxon>
        <taxon>Eubacteriales</taxon>
        <taxon>Syntrophomonadaceae</taxon>
        <taxon>Syntrophothermus</taxon>
    </lineage>
</organism>
<dbReference type="EMBL" id="CP002048">
    <property type="protein sequence ID" value="ADI02535.1"/>
    <property type="molecule type" value="Genomic_DNA"/>
</dbReference>